<feature type="region of interest" description="Disordered" evidence="1">
    <location>
        <begin position="385"/>
        <end position="407"/>
    </location>
</feature>
<feature type="transmembrane region" description="Helical" evidence="2">
    <location>
        <begin position="592"/>
        <end position="614"/>
    </location>
</feature>
<feature type="compositionally biased region" description="Basic and acidic residues" evidence="1">
    <location>
        <begin position="271"/>
        <end position="288"/>
    </location>
</feature>
<sequence>MGERNLEKEIHRILQSSSKLREYNSMLRDKCIKQDENFDQERKGWDQERKGWDRDIKKWSKKLGGLVTENRNLQFENASKAISLVNSESEIAIKSKEITTLRSMKKILEGKLSSAQEDAFMSQGDSLKKESEIISLKSELTNTKNELASKVSELEHLKSKIISKPVITEGGEGQSPILSTIAEQMSLTSKNTQSGEQSSLSNSSRGITPLQSNNISAINKDINSLRPYLVRRKSMEEAKKIDDNIEASAKAHIPAYTRPLLQSNDPSGLDTSKRHDEISEPPKVDTENTTKVSDGISGAGMANISEINNGDKLDASIIPDTPPDVVHIKSEIISLKSELTNTKNELASKVSELEHLKSKIISKPVITEGGEGQSPILSTIAEQMSLTSKNTQSGEQSSLSNSSRGITPLQSNNISAINKDINSLRPYLVRRKSMEEAKKIDDNIEASAKAHIPAYTRPLLQSNDPSGLDTSKRHDEISEPPKVDTENTTKVSDGISGAGMANISEINNGDKLDASIIPDTPLDVVHISSDVPSNMPKSVAPYLAQWENSEASVKTHNTPSLIESHPQIPIRGIEAMRPSLEALPSPIVASGLMAPLSAYVFLALLVIVVIWFVVLRREWGIDCIVTHSFMVVGMRFREGKLSSAQEDAFMSQGDSLKKESEIISLKSELTNTKNELASKVSELEHLKSKIISKPVITEGGEGQSPILSTIAEQMSLTSKNTQSGEQSSLSNSSRGITPLQSNNISAINKDINSLRPYLVRRKSMEEAKKIDDNIEASAKAHIPAYTRPLLQSNDPSGLDTSKRHDEISEPPKVDTENTTKVSDGISGAGMANISEINNGDKLDASIIPDTPLDVVHISSDVPSNMPKSVAPYLAQWENSEASVKTHNTPSLIESHPQIPIRGIEAMRPSLEALPSPIVASGLMAPLSAYVFLALLVIVVIWFVVLRREWGIDCIVTHSFMVVGMRFRGGHKFKKSDIITLELEPSNTYDKNAIKVMIGGIHKAYVAKNENVCIGDLMGKYPNYRITAHGKRNYNQSASLILEYPWMVCGRCRDTLQASRDYDYSYW</sequence>
<evidence type="ECO:0000256" key="1">
    <source>
        <dbReference type="SAM" id="MobiDB-lite"/>
    </source>
</evidence>
<feature type="region of interest" description="Disordered" evidence="1">
    <location>
        <begin position="787"/>
        <end position="830"/>
    </location>
</feature>
<feature type="transmembrane region" description="Helical" evidence="2">
    <location>
        <begin position="917"/>
        <end position="943"/>
    </location>
</feature>
<feature type="compositionally biased region" description="Polar residues" evidence="1">
    <location>
        <begin position="789"/>
        <end position="799"/>
    </location>
</feature>
<feature type="compositionally biased region" description="Polar residues" evidence="1">
    <location>
        <begin position="260"/>
        <end position="270"/>
    </location>
</feature>
<reference evidence="3 4" key="1">
    <citation type="submission" date="2018-08" db="EMBL/GenBank/DDBJ databases">
        <title>Genome and evolution of the arbuscular mycorrhizal fungus Diversispora epigaea (formerly Glomus versiforme) and its bacterial endosymbionts.</title>
        <authorList>
            <person name="Sun X."/>
            <person name="Fei Z."/>
            <person name="Harrison M."/>
        </authorList>
    </citation>
    <scope>NUCLEOTIDE SEQUENCE [LARGE SCALE GENOMIC DNA]</scope>
    <source>
        <strain evidence="3 4">IT104</strain>
    </source>
</reference>
<feature type="compositionally biased region" description="Basic and acidic residues" evidence="1">
    <location>
        <begin position="800"/>
        <end position="817"/>
    </location>
</feature>
<feature type="compositionally biased region" description="Low complexity" evidence="1">
    <location>
        <begin position="194"/>
        <end position="204"/>
    </location>
</feature>
<keyword evidence="2" id="KW-0812">Transmembrane</keyword>
<feature type="compositionally biased region" description="Low complexity" evidence="1">
    <location>
        <begin position="723"/>
        <end position="733"/>
    </location>
</feature>
<feature type="region of interest" description="Disordered" evidence="1">
    <location>
        <begin position="715"/>
        <end position="741"/>
    </location>
</feature>
<proteinExistence type="predicted"/>
<dbReference type="Proteomes" id="UP000266861">
    <property type="component" value="Unassembled WGS sequence"/>
</dbReference>
<name>A0A397J979_9GLOM</name>
<evidence type="ECO:0000313" key="3">
    <source>
        <dbReference type="EMBL" id="RHZ84899.1"/>
    </source>
</evidence>
<comment type="caution">
    <text evidence="3">The sequence shown here is derived from an EMBL/GenBank/DDBJ whole genome shotgun (WGS) entry which is preliminary data.</text>
</comment>
<feature type="region of interest" description="Disordered" evidence="1">
    <location>
        <begin position="186"/>
        <end position="212"/>
    </location>
</feature>
<gene>
    <name evidence="3" type="ORF">Glove_74g147</name>
</gene>
<evidence type="ECO:0000256" key="2">
    <source>
        <dbReference type="SAM" id="Phobius"/>
    </source>
</evidence>
<feature type="region of interest" description="Disordered" evidence="1">
    <location>
        <begin position="257"/>
        <end position="302"/>
    </location>
</feature>
<accession>A0A397J979</accession>
<organism evidence="3 4">
    <name type="scientific">Diversispora epigaea</name>
    <dbReference type="NCBI Taxonomy" id="1348612"/>
    <lineage>
        <taxon>Eukaryota</taxon>
        <taxon>Fungi</taxon>
        <taxon>Fungi incertae sedis</taxon>
        <taxon>Mucoromycota</taxon>
        <taxon>Glomeromycotina</taxon>
        <taxon>Glomeromycetes</taxon>
        <taxon>Diversisporales</taxon>
        <taxon>Diversisporaceae</taxon>
        <taxon>Diversispora</taxon>
    </lineage>
</organism>
<dbReference type="AlphaFoldDB" id="A0A397J979"/>
<feature type="compositionally biased region" description="Low complexity" evidence="1">
    <location>
        <begin position="393"/>
        <end position="403"/>
    </location>
</feature>
<evidence type="ECO:0000313" key="4">
    <source>
        <dbReference type="Proteomes" id="UP000266861"/>
    </source>
</evidence>
<protein>
    <submittedName>
        <fullName evidence="3">Uncharacterized protein</fullName>
    </submittedName>
</protein>
<dbReference type="EMBL" id="PQFF01000070">
    <property type="protein sequence ID" value="RHZ84899.1"/>
    <property type="molecule type" value="Genomic_DNA"/>
</dbReference>
<keyword evidence="2" id="KW-0472">Membrane</keyword>
<keyword evidence="2" id="KW-1133">Transmembrane helix</keyword>
<feature type="compositionally biased region" description="Basic and acidic residues" evidence="1">
    <location>
        <begin position="470"/>
        <end position="487"/>
    </location>
</feature>
<feature type="compositionally biased region" description="Polar residues" evidence="1">
    <location>
        <begin position="459"/>
        <end position="469"/>
    </location>
</feature>
<feature type="region of interest" description="Disordered" evidence="1">
    <location>
        <begin position="458"/>
        <end position="502"/>
    </location>
</feature>
<keyword evidence="4" id="KW-1185">Reference proteome</keyword>
<dbReference type="Gene3D" id="3.30.70.2330">
    <property type="match status" value="1"/>
</dbReference>